<evidence type="ECO:0000256" key="1">
    <source>
        <dbReference type="SAM" id="SignalP"/>
    </source>
</evidence>
<keyword evidence="3" id="KW-1185">Reference proteome</keyword>
<sequence>MSKSFHWRRWCAFVAAIVAVTSPSVAATRIEGDLPRKVQRAPDEFPGIDTVYGELAAGSGVRLRTIMTRPQGATGRLPAILFVQWLSCSTIELPPAAQDGWSQMLRRVITDSGAMVLRVEKAGVGDSVGLDCSALDYETELAHHRAAFAKLRSMPGVDPDRIAIYGASMGATYAPLIAQGQSVRGIAVWGGGARTWYERMLAFDRRAMELSGRKPDEIRAAMMQHVRFHLDYLDRGMTPAAIAQRDPSLADVWSQIVGAKGDLHYGRPLAFHQQAQRRNWAGAWGEVDAPVLALIGEYDWFEEQRSAEAIALMVNRRKAGAAQFRVIPKMDHHFAIYADPEAAFAERDGRNDPGPALEVLMPWLQRILQ</sequence>
<dbReference type="EMBL" id="JACHHZ010000003">
    <property type="protein sequence ID" value="MBB6093780.1"/>
    <property type="molecule type" value="Genomic_DNA"/>
</dbReference>
<protein>
    <recommendedName>
        <fullName evidence="4">Alpha/beta hydrolase</fullName>
    </recommendedName>
</protein>
<gene>
    <name evidence="2" type="ORF">HNQ60_002661</name>
</gene>
<dbReference type="Proteomes" id="UP000588068">
    <property type="component" value="Unassembled WGS sequence"/>
</dbReference>
<evidence type="ECO:0000313" key="2">
    <source>
        <dbReference type="EMBL" id="MBB6093780.1"/>
    </source>
</evidence>
<proteinExistence type="predicted"/>
<evidence type="ECO:0000313" key="3">
    <source>
        <dbReference type="Proteomes" id="UP000588068"/>
    </source>
</evidence>
<organism evidence="2 3">
    <name type="scientific">Povalibacter uvarum</name>
    <dbReference type="NCBI Taxonomy" id="732238"/>
    <lineage>
        <taxon>Bacteria</taxon>
        <taxon>Pseudomonadati</taxon>
        <taxon>Pseudomonadota</taxon>
        <taxon>Gammaproteobacteria</taxon>
        <taxon>Steroidobacterales</taxon>
        <taxon>Steroidobacteraceae</taxon>
        <taxon>Povalibacter</taxon>
    </lineage>
</organism>
<dbReference type="RefSeq" id="WP_184332486.1">
    <property type="nucleotide sequence ID" value="NZ_JACHHZ010000003.1"/>
</dbReference>
<dbReference type="AlphaFoldDB" id="A0A841HND0"/>
<dbReference type="InterPro" id="IPR029058">
    <property type="entry name" value="AB_hydrolase_fold"/>
</dbReference>
<feature type="signal peptide" evidence="1">
    <location>
        <begin position="1"/>
        <end position="26"/>
    </location>
</feature>
<evidence type="ECO:0008006" key="4">
    <source>
        <dbReference type="Google" id="ProtNLM"/>
    </source>
</evidence>
<dbReference type="PANTHER" id="PTHR43265:SF1">
    <property type="entry name" value="ESTERASE ESTD"/>
    <property type="match status" value="1"/>
</dbReference>
<dbReference type="GO" id="GO:0052689">
    <property type="term" value="F:carboxylic ester hydrolase activity"/>
    <property type="evidence" value="ECO:0007669"/>
    <property type="project" value="TreeGrafter"/>
</dbReference>
<feature type="chain" id="PRO_5032833736" description="Alpha/beta hydrolase" evidence="1">
    <location>
        <begin position="27"/>
        <end position="369"/>
    </location>
</feature>
<name>A0A841HND0_9GAMM</name>
<keyword evidence="1" id="KW-0732">Signal</keyword>
<reference evidence="2 3" key="1">
    <citation type="submission" date="2020-08" db="EMBL/GenBank/DDBJ databases">
        <title>Genomic Encyclopedia of Type Strains, Phase IV (KMG-IV): sequencing the most valuable type-strain genomes for metagenomic binning, comparative biology and taxonomic classification.</title>
        <authorList>
            <person name="Goeker M."/>
        </authorList>
    </citation>
    <scope>NUCLEOTIDE SEQUENCE [LARGE SCALE GENOMIC DNA]</scope>
    <source>
        <strain evidence="2 3">DSM 26723</strain>
    </source>
</reference>
<accession>A0A841HND0</accession>
<dbReference type="PANTHER" id="PTHR43265">
    <property type="entry name" value="ESTERASE ESTD"/>
    <property type="match status" value="1"/>
</dbReference>
<comment type="caution">
    <text evidence="2">The sequence shown here is derived from an EMBL/GenBank/DDBJ whole genome shotgun (WGS) entry which is preliminary data.</text>
</comment>
<dbReference type="InterPro" id="IPR053145">
    <property type="entry name" value="AB_hydrolase_Est10"/>
</dbReference>
<dbReference type="Gene3D" id="3.40.50.1820">
    <property type="entry name" value="alpha/beta hydrolase"/>
    <property type="match status" value="1"/>
</dbReference>
<dbReference type="SUPFAM" id="SSF53474">
    <property type="entry name" value="alpha/beta-Hydrolases"/>
    <property type="match status" value="1"/>
</dbReference>